<dbReference type="PANTHER" id="PTHR30486:SF6">
    <property type="entry name" value="TYPE IV PILUS RETRACTATION ATPASE PILT"/>
    <property type="match status" value="1"/>
</dbReference>
<dbReference type="Gene3D" id="3.40.50.300">
    <property type="entry name" value="P-loop containing nucleotide triphosphate hydrolases"/>
    <property type="match status" value="1"/>
</dbReference>
<reference evidence="2 3" key="2">
    <citation type="submission" date="2017-09" db="EMBL/GenBank/DDBJ databases">
        <title>The genome of whitefly Bemisia tabaci, a global crop pest, provides novel insights into virus transmission, host adaptation and insecticide resistance.</title>
        <authorList>
            <person name="Kaur N."/>
            <person name="Kliot A."/>
            <person name="Pinheiro P.V."/>
            <person name="Luan J."/>
            <person name="Zheng Y."/>
            <person name="Liu W."/>
            <person name="Sun H."/>
            <person name="Yang X."/>
            <person name="Xu Y."/>
            <person name="Luo Y."/>
            <person name="Kruse A."/>
            <person name="Fisher T.W."/>
            <person name="Nelson D.R."/>
            <person name="Elimelech M."/>
            <person name="MacCoss M."/>
            <person name="Johnson R."/>
            <person name="Cohen E."/>
            <person name="Hunter W.B."/>
            <person name="Brown J.K."/>
            <person name="Jander G."/>
            <person name="Cilia M."/>
            <person name="Douglas A.E."/>
            <person name="Ghanim M."/>
            <person name="Simmons A.M."/>
            <person name="Wintermantel W.M."/>
            <person name="Ling K.-S."/>
            <person name="Fei Z."/>
        </authorList>
    </citation>
    <scope>NUCLEOTIDE SEQUENCE [LARGE SCALE GENOMIC DNA]</scope>
    <source>
        <strain evidence="2 3">MEAM1</strain>
    </source>
</reference>
<dbReference type="GO" id="GO:0016887">
    <property type="term" value="F:ATP hydrolysis activity"/>
    <property type="evidence" value="ECO:0007669"/>
    <property type="project" value="InterPro"/>
</dbReference>
<dbReference type="InterPro" id="IPR006321">
    <property type="entry name" value="PilT/PilU"/>
</dbReference>
<dbReference type="Pfam" id="PF00437">
    <property type="entry name" value="T2SSE"/>
    <property type="match status" value="1"/>
</dbReference>
<reference evidence="3" key="1">
    <citation type="submission" date="2016-06" db="EMBL/GenBank/DDBJ databases">
        <authorList>
            <person name="Chen W."/>
            <person name="Hasegawa D.K."/>
        </authorList>
    </citation>
    <scope>NUCLEOTIDE SEQUENCE [LARGE SCALE GENOMIC DNA]</scope>
    <source>
        <strain evidence="3">MEAM1</strain>
    </source>
</reference>
<protein>
    <submittedName>
        <fullName evidence="2">Type IV pili twitching motility protein PilT</fullName>
    </submittedName>
</protein>
<comment type="similarity">
    <text evidence="1">Belongs to the GSP E family.</text>
</comment>
<dbReference type="AlphaFoldDB" id="A0A249DY23"/>
<dbReference type="SUPFAM" id="SSF52540">
    <property type="entry name" value="P-loop containing nucleoside triphosphate hydrolases"/>
    <property type="match status" value="1"/>
</dbReference>
<dbReference type="CDD" id="cd01131">
    <property type="entry name" value="PilT"/>
    <property type="match status" value="1"/>
</dbReference>
<evidence type="ECO:0000313" key="2">
    <source>
        <dbReference type="EMBL" id="ASX26443.1"/>
    </source>
</evidence>
<dbReference type="Gene3D" id="3.30.450.90">
    <property type="match status" value="1"/>
</dbReference>
<organism evidence="2 3">
    <name type="scientific">Candidatus Hamiltonella defensa</name>
    <name type="common">Bemisia tabaci</name>
    <dbReference type="NCBI Taxonomy" id="672795"/>
    <lineage>
        <taxon>Bacteria</taxon>
        <taxon>Pseudomonadati</taxon>
        <taxon>Pseudomonadota</taxon>
        <taxon>Gammaproteobacteria</taxon>
        <taxon>Enterobacterales</taxon>
        <taxon>Enterobacteriaceae</taxon>
        <taxon>aphid secondary symbionts</taxon>
        <taxon>Candidatus Williamhamiltonella</taxon>
    </lineage>
</organism>
<evidence type="ECO:0000313" key="3">
    <source>
        <dbReference type="Proteomes" id="UP000216438"/>
    </source>
</evidence>
<gene>
    <name evidence="2" type="ORF">BA171_05070</name>
</gene>
<dbReference type="InterPro" id="IPR003593">
    <property type="entry name" value="AAA+_ATPase"/>
</dbReference>
<accession>A0A249DY23</accession>
<dbReference type="InterPro" id="IPR001482">
    <property type="entry name" value="T2SS/T4SS_dom"/>
</dbReference>
<dbReference type="PANTHER" id="PTHR30486">
    <property type="entry name" value="TWITCHING MOTILITY PROTEIN PILT"/>
    <property type="match status" value="1"/>
</dbReference>
<sequence>MDFEKWIELGVKKKASDLHLCSGHYPRLRIDGELQVLEGYSRVDEKEIKMLSQTLLTEPKYLQLAEKGQLDFAFTQNKQRLRGHFFKQQYGISAAFRFIPESCPDFDVLNIPAIVQQLMRQENGLILMTGATGSGKSTTLNAVISAMNQRYARHIIILEDPVEYLHRDGLGLIQQRDLSLHTCSANAALSAALRQDPDIILLSELRDLESIRLALTAAETGHLVLATLHTRTAAQAIDRLIDVFPAEDKSCVRGQLASSLIAVLAQKLVLKEGGGRIPLFEVLVRTPAVSHLIREGKIHQLEDVMHRGSQWGMQTFTQHKEQLQQEGSLAKNA</sequence>
<dbReference type="Proteomes" id="UP000216438">
    <property type="component" value="Chromosome"/>
</dbReference>
<evidence type="ECO:0000256" key="1">
    <source>
        <dbReference type="ARBA" id="ARBA00006611"/>
    </source>
</evidence>
<dbReference type="RefSeq" id="WP_046493588.1">
    <property type="nucleotide sequence ID" value="NZ_CP016303.1"/>
</dbReference>
<proteinExistence type="inferred from homology"/>
<dbReference type="NCBIfam" id="TIGR01420">
    <property type="entry name" value="pilT_fam"/>
    <property type="match status" value="1"/>
</dbReference>
<dbReference type="EMBL" id="CP016303">
    <property type="protein sequence ID" value="ASX26443.1"/>
    <property type="molecule type" value="Genomic_DNA"/>
</dbReference>
<dbReference type="GO" id="GO:0005524">
    <property type="term" value="F:ATP binding"/>
    <property type="evidence" value="ECO:0007669"/>
    <property type="project" value="InterPro"/>
</dbReference>
<dbReference type="InterPro" id="IPR027417">
    <property type="entry name" value="P-loop_NTPase"/>
</dbReference>
<dbReference type="InterPro" id="IPR050921">
    <property type="entry name" value="T4SS_GSP_E_ATPase"/>
</dbReference>
<dbReference type="SMART" id="SM00382">
    <property type="entry name" value="AAA"/>
    <property type="match status" value="1"/>
</dbReference>
<name>A0A249DY23_9ENTR</name>
<dbReference type="OrthoDB" id="9804785at2"/>